<keyword evidence="2" id="KW-1185">Reference proteome</keyword>
<sequence length="74" mass="8391">MTGQIAIYIIDSSKQQFFSRRGIILLRWLSSFLDIISGGKLAYTCWEQLTKGCLLRNSMTLVMTEGKGAKMVDR</sequence>
<evidence type="ECO:0000313" key="1">
    <source>
        <dbReference type="EMBL" id="BAG04384.1"/>
    </source>
</evidence>
<accession>B0JTT1</accession>
<dbReference type="STRING" id="449447.MAE_45620"/>
<reference evidence="1 2" key="1">
    <citation type="journal article" date="2007" name="DNA Res.">
        <title>Complete genomic structure of the bloom-forming toxic cyanobacterium Microcystis aeruginosa NIES-843.</title>
        <authorList>
            <person name="Kaneko T."/>
            <person name="Nakajima N."/>
            <person name="Okamoto S."/>
            <person name="Suzuki I."/>
            <person name="Tanabe Y."/>
            <person name="Tamaoki M."/>
            <person name="Nakamura Y."/>
            <person name="Kasai F."/>
            <person name="Watanabe A."/>
            <person name="Kawashima K."/>
            <person name="Kishida Y."/>
            <person name="Ono A."/>
            <person name="Shimizu Y."/>
            <person name="Takahashi C."/>
            <person name="Minami C."/>
            <person name="Fujishiro T."/>
            <person name="Kohara M."/>
            <person name="Katoh M."/>
            <person name="Nakazaki N."/>
            <person name="Nakayama S."/>
            <person name="Yamada M."/>
            <person name="Tabata S."/>
            <person name="Watanabe M.M."/>
        </authorList>
    </citation>
    <scope>NUCLEOTIDE SEQUENCE [LARGE SCALE GENOMIC DNA]</scope>
    <source>
        <strain evidence="2">NIES-843 / IAM M-247</strain>
    </source>
</reference>
<name>B0JTT1_MICAN</name>
<dbReference type="HOGENOM" id="CLU_2683742_0_0_3"/>
<proteinExistence type="predicted"/>
<evidence type="ECO:0000313" key="2">
    <source>
        <dbReference type="Proteomes" id="UP000001510"/>
    </source>
</evidence>
<dbReference type="EMBL" id="AP009552">
    <property type="protein sequence ID" value="BAG04384.1"/>
    <property type="molecule type" value="Genomic_DNA"/>
</dbReference>
<protein>
    <submittedName>
        <fullName evidence="1">Uncharacterized protein</fullName>
    </submittedName>
</protein>
<dbReference type="PaxDb" id="449447-MAE_45620"/>
<dbReference type="AlphaFoldDB" id="B0JTT1"/>
<dbReference type="EnsemblBacteria" id="BAG04384">
    <property type="protein sequence ID" value="BAG04384"/>
    <property type="gene ID" value="MAE_45620"/>
</dbReference>
<dbReference type="KEGG" id="mar:MAE_45620"/>
<gene>
    <name evidence="1" type="ordered locus">MAE_45620</name>
</gene>
<dbReference type="Proteomes" id="UP000001510">
    <property type="component" value="Chromosome"/>
</dbReference>
<organism evidence="1 2">
    <name type="scientific">Microcystis aeruginosa (strain NIES-843 / IAM M-2473)</name>
    <dbReference type="NCBI Taxonomy" id="449447"/>
    <lineage>
        <taxon>Bacteria</taxon>
        <taxon>Bacillati</taxon>
        <taxon>Cyanobacteriota</taxon>
        <taxon>Cyanophyceae</taxon>
        <taxon>Oscillatoriophycideae</taxon>
        <taxon>Chroococcales</taxon>
        <taxon>Microcystaceae</taxon>
        <taxon>Microcystis</taxon>
    </lineage>
</organism>